<dbReference type="PANTHER" id="PTHR22642">
    <property type="entry name" value="IMIDAZOLONEPROPIONASE"/>
    <property type="match status" value="1"/>
</dbReference>
<dbReference type="GO" id="GO:0016810">
    <property type="term" value="F:hydrolase activity, acting on carbon-nitrogen (but not peptide) bonds"/>
    <property type="evidence" value="ECO:0007669"/>
    <property type="project" value="InterPro"/>
</dbReference>
<keyword evidence="3" id="KW-1185">Reference proteome</keyword>
<gene>
    <name evidence="2" type="ORF">FGM00_04905</name>
</gene>
<dbReference type="Pfam" id="PF07969">
    <property type="entry name" value="Amidohydro_3"/>
    <property type="match status" value="1"/>
</dbReference>
<evidence type="ECO:0000313" key="3">
    <source>
        <dbReference type="Proteomes" id="UP000310017"/>
    </source>
</evidence>
<dbReference type="RefSeq" id="WP_138851833.1">
    <property type="nucleotide sequence ID" value="NZ_CP040710.1"/>
</dbReference>
<dbReference type="OrthoDB" id="9767366at2"/>
<feature type="domain" description="Amidohydrolase 3" evidence="1">
    <location>
        <begin position="83"/>
        <end position="576"/>
    </location>
</feature>
<dbReference type="Gene3D" id="3.10.310.70">
    <property type="match status" value="1"/>
</dbReference>
<sequence>MKSTLLFSLILLLSISCKEGTSQTNKNSENSGQETADLIITNGRIAIMDDNRSTVEAIAIKDGLISGTGTTAEMQNLKGENTQIIDVKGKTVIPGLNDSHLHLTRGGRFYNAELRWDGVKTLKRALEMLKEQAQRTPKGQWVRVIGGWSPFQFEENRFPTPEEINAATGDVPTYVLFLYSRGWLNQAALNELKIDENTKAPEGSTFEKGKDGKLTGVLLAEPNPGILYARIGALPPLNEDQMVNSTKQFYRELNRLGITSGIDAGGGGHKFPKDYSGTKVLAEDGEMPIRLSYYLFPQDKGEEFQEFETWMGNNTIFHDGALHLDHGYELEGGGEFLVWSAGDFENFLAPQPMLKDRKNWRPELKKVVTLLVNKKWPFRIHATYGETIAQFLDVFEEVNKETNNGFSNIRWAIDHAETVTEEQLQRIKDLNGGVAVQARMAYAGEFFVERYGKEKAAQAPPIRKILDMEIPIGAGTDGTRVASYNPWPALHWLVSGKTVGGLQYMEAGNRMSREEALHLYTKGSAWFSQEEDVKGTLEKGMYADFAVLSDDYFNIPESEINNLHSVLTVTNGKVVYAANEFENLNPELPEVLPEWSPVKYFGGYQNN</sequence>
<name>A0A5B7SR62_9FLAO</name>
<dbReference type="InterPro" id="IPR011059">
    <property type="entry name" value="Metal-dep_hydrolase_composite"/>
</dbReference>
<dbReference type="SUPFAM" id="SSF51338">
    <property type="entry name" value="Composite domain of metallo-dependent hydrolases"/>
    <property type="match status" value="1"/>
</dbReference>
<protein>
    <submittedName>
        <fullName evidence="2">Amidohydrolase</fullName>
    </submittedName>
</protein>
<dbReference type="CDD" id="cd01300">
    <property type="entry name" value="YtcJ_like"/>
    <property type="match status" value="1"/>
</dbReference>
<evidence type="ECO:0000313" key="2">
    <source>
        <dbReference type="EMBL" id="QCW99480.1"/>
    </source>
</evidence>
<dbReference type="EMBL" id="CP040710">
    <property type="protein sequence ID" value="QCW99480.1"/>
    <property type="molecule type" value="Genomic_DNA"/>
</dbReference>
<dbReference type="Proteomes" id="UP000310017">
    <property type="component" value="Chromosome"/>
</dbReference>
<dbReference type="KEGG" id="asag:FGM00_04905"/>
<dbReference type="SUPFAM" id="SSF51556">
    <property type="entry name" value="Metallo-dependent hydrolases"/>
    <property type="match status" value="1"/>
</dbReference>
<reference evidence="2 3" key="1">
    <citation type="submission" date="2019-05" db="EMBL/GenBank/DDBJ databases">
        <title>Genome sequencing of F202Z8.</title>
        <authorList>
            <person name="Kwon Y.M."/>
        </authorList>
    </citation>
    <scope>NUCLEOTIDE SEQUENCE [LARGE SCALE GENOMIC DNA]</scope>
    <source>
        <strain evidence="2 3">F202Z8</strain>
    </source>
</reference>
<dbReference type="InterPro" id="IPR033932">
    <property type="entry name" value="YtcJ-like"/>
</dbReference>
<dbReference type="AlphaFoldDB" id="A0A5B7SR62"/>
<dbReference type="InterPro" id="IPR013108">
    <property type="entry name" value="Amidohydro_3"/>
</dbReference>
<dbReference type="PROSITE" id="PS51257">
    <property type="entry name" value="PROKAR_LIPOPROTEIN"/>
    <property type="match status" value="1"/>
</dbReference>
<dbReference type="InterPro" id="IPR032466">
    <property type="entry name" value="Metal_Hydrolase"/>
</dbReference>
<dbReference type="PANTHER" id="PTHR22642:SF21">
    <property type="entry name" value="PERIPLASMIC PROTEIN"/>
    <property type="match status" value="1"/>
</dbReference>
<organism evidence="2 3">
    <name type="scientific">Aggregatimonas sangjinii</name>
    <dbReference type="NCBI Taxonomy" id="2583587"/>
    <lineage>
        <taxon>Bacteria</taxon>
        <taxon>Pseudomonadati</taxon>
        <taxon>Bacteroidota</taxon>
        <taxon>Flavobacteriia</taxon>
        <taxon>Flavobacteriales</taxon>
        <taxon>Flavobacteriaceae</taxon>
        <taxon>Aggregatimonas</taxon>
    </lineage>
</organism>
<dbReference type="Gene3D" id="3.20.20.140">
    <property type="entry name" value="Metal-dependent hydrolases"/>
    <property type="match status" value="1"/>
</dbReference>
<dbReference type="Gene3D" id="2.30.40.10">
    <property type="entry name" value="Urease, subunit C, domain 1"/>
    <property type="match status" value="1"/>
</dbReference>
<evidence type="ECO:0000259" key="1">
    <source>
        <dbReference type="Pfam" id="PF07969"/>
    </source>
</evidence>
<keyword evidence="2" id="KW-0378">Hydrolase</keyword>
<accession>A0A5B7SR62</accession>
<proteinExistence type="predicted"/>